<feature type="signal peptide" evidence="1">
    <location>
        <begin position="1"/>
        <end position="26"/>
    </location>
</feature>
<organism evidence="2 3">
    <name type="scientific">Thelonectria olida</name>
    <dbReference type="NCBI Taxonomy" id="1576542"/>
    <lineage>
        <taxon>Eukaryota</taxon>
        <taxon>Fungi</taxon>
        <taxon>Dikarya</taxon>
        <taxon>Ascomycota</taxon>
        <taxon>Pezizomycotina</taxon>
        <taxon>Sordariomycetes</taxon>
        <taxon>Hypocreomycetidae</taxon>
        <taxon>Hypocreales</taxon>
        <taxon>Nectriaceae</taxon>
        <taxon>Thelonectria</taxon>
    </lineage>
</organism>
<gene>
    <name evidence="2" type="ORF">B0T10DRAFT_492439</name>
</gene>
<protein>
    <submittedName>
        <fullName evidence="2">Uncharacterized protein</fullName>
    </submittedName>
</protein>
<keyword evidence="3" id="KW-1185">Reference proteome</keyword>
<dbReference type="AlphaFoldDB" id="A0A9P8W2D5"/>
<sequence length="137" mass="15522">MRFVSMFNPSFLFFPFFLHEMSLSHTAVRLEQCVQDADAVSYASLRPDYYTSPYCRQSRNKGFNPNTSITAIHYTIRENYRLGSDYDYSASNAFLSAVHLRASSQAHSSQGGDLCMVMQASCSPSFELAATILFFHQ</sequence>
<dbReference type="Proteomes" id="UP000777438">
    <property type="component" value="Unassembled WGS sequence"/>
</dbReference>
<comment type="caution">
    <text evidence="2">The sequence shown here is derived from an EMBL/GenBank/DDBJ whole genome shotgun (WGS) entry which is preliminary data.</text>
</comment>
<name>A0A9P8W2D5_9HYPO</name>
<evidence type="ECO:0000313" key="2">
    <source>
        <dbReference type="EMBL" id="KAH6885327.1"/>
    </source>
</evidence>
<reference evidence="2 3" key="1">
    <citation type="journal article" date="2021" name="Nat. Commun.">
        <title>Genetic determinants of endophytism in the Arabidopsis root mycobiome.</title>
        <authorList>
            <person name="Mesny F."/>
            <person name="Miyauchi S."/>
            <person name="Thiergart T."/>
            <person name="Pickel B."/>
            <person name="Atanasova L."/>
            <person name="Karlsson M."/>
            <person name="Huettel B."/>
            <person name="Barry K.W."/>
            <person name="Haridas S."/>
            <person name="Chen C."/>
            <person name="Bauer D."/>
            <person name="Andreopoulos W."/>
            <person name="Pangilinan J."/>
            <person name="LaButti K."/>
            <person name="Riley R."/>
            <person name="Lipzen A."/>
            <person name="Clum A."/>
            <person name="Drula E."/>
            <person name="Henrissat B."/>
            <person name="Kohler A."/>
            <person name="Grigoriev I.V."/>
            <person name="Martin F.M."/>
            <person name="Hacquard S."/>
        </authorList>
    </citation>
    <scope>NUCLEOTIDE SEQUENCE [LARGE SCALE GENOMIC DNA]</scope>
    <source>
        <strain evidence="2 3">MPI-CAGE-CH-0241</strain>
    </source>
</reference>
<feature type="chain" id="PRO_5040148203" evidence="1">
    <location>
        <begin position="27"/>
        <end position="137"/>
    </location>
</feature>
<evidence type="ECO:0000256" key="1">
    <source>
        <dbReference type="SAM" id="SignalP"/>
    </source>
</evidence>
<keyword evidence="1" id="KW-0732">Signal</keyword>
<accession>A0A9P8W2D5</accession>
<evidence type="ECO:0000313" key="3">
    <source>
        <dbReference type="Proteomes" id="UP000777438"/>
    </source>
</evidence>
<proteinExistence type="predicted"/>
<dbReference type="EMBL" id="JAGPYM010000018">
    <property type="protein sequence ID" value="KAH6885327.1"/>
    <property type="molecule type" value="Genomic_DNA"/>
</dbReference>